<dbReference type="EMBL" id="LLXI01000074">
    <property type="protein sequence ID" value="PKY39726.1"/>
    <property type="molecule type" value="Genomic_DNA"/>
</dbReference>
<organism evidence="6 7">
    <name type="scientific">Rhizophagus irregularis</name>
    <dbReference type="NCBI Taxonomy" id="588596"/>
    <lineage>
        <taxon>Eukaryota</taxon>
        <taxon>Fungi</taxon>
        <taxon>Fungi incertae sedis</taxon>
        <taxon>Mucoromycota</taxon>
        <taxon>Glomeromycotina</taxon>
        <taxon>Glomeromycetes</taxon>
        <taxon>Glomerales</taxon>
        <taxon>Glomeraceae</taxon>
        <taxon>Rhizophagus</taxon>
    </lineage>
</organism>
<name>A0A2I1FZE5_9GLOM</name>
<dbReference type="InterPro" id="IPR039481">
    <property type="entry name" value="EXOC2/Sec5_N_dom"/>
</dbReference>
<keyword evidence="3 4" id="KW-0268">Exocytosis</keyword>
<gene>
    <name evidence="6" type="ORF">RhiirA4_352294</name>
</gene>
<dbReference type="VEuPathDB" id="FungiDB:RhiirFUN_014357"/>
<dbReference type="VEuPathDB" id="FungiDB:FUN_012781"/>
<dbReference type="PANTHER" id="PTHR13043">
    <property type="entry name" value="EXOCYST COMPLEX COMPONENT SEC5"/>
    <property type="match status" value="1"/>
</dbReference>
<feature type="domain" description="Exocyst complex component EXOC2/Sec5 N-terminal" evidence="5">
    <location>
        <begin position="62"/>
        <end position="894"/>
    </location>
</feature>
<proteinExistence type="inferred from homology"/>
<dbReference type="GO" id="GO:0015031">
    <property type="term" value="P:protein transport"/>
    <property type="evidence" value="ECO:0007669"/>
    <property type="project" value="UniProtKB-KW"/>
</dbReference>
<comment type="subunit">
    <text evidence="4">Component of the exocyst complex.</text>
</comment>
<keyword evidence="7" id="KW-1185">Reference proteome</keyword>
<evidence type="ECO:0000256" key="3">
    <source>
        <dbReference type="ARBA" id="ARBA00022483"/>
    </source>
</evidence>
<evidence type="ECO:0000313" key="7">
    <source>
        <dbReference type="Proteomes" id="UP000234323"/>
    </source>
</evidence>
<dbReference type="GO" id="GO:0006893">
    <property type="term" value="P:Golgi to plasma membrane transport"/>
    <property type="evidence" value="ECO:0007669"/>
    <property type="project" value="UniProtKB-UniRule"/>
</dbReference>
<dbReference type="Pfam" id="PF15469">
    <property type="entry name" value="Sec5"/>
    <property type="match status" value="1"/>
</dbReference>
<comment type="similarity">
    <text evidence="1 4">Belongs to the SEC5 family.</text>
</comment>
<comment type="function">
    <text evidence="4">Component of the exocyst complex involved in the docking of exocytic vesicles with fusion sites on the plasma membrane.</text>
</comment>
<sequence>MYRLSIYDTQFSEEAAVLKHYGLDNLNPEYWEEEPDNRKSVRYSMSDFNNGIAGDELSDDVDPLGLKKSVLGQDTPGKFGLDDFDKEKLQIFVGTKSFNPKFFLHKVHNDTPYADLLRGAKFLRYTLDQKSEELRSLVQDNFDRFVSAKNTIDTVYGEMKAQSLNAESDYGVSKLDKALSEASDRAEQLFGPVLANRNKAEKIRSTLSVLEKYKYFFNLPSNLMDSIKQQKYDVAIRDYKKGKVVLDSTMGAEGADTNGSGSYSSEREYDETALSVQYRRVFDKVWLEVDKIMEEMKDQLFEQLTEPWRSMEEQEKTINILLELETAEDPVWHYLDSQYKFIIDLLKESYKEQLSKIETLKETLPKNSSSDKDLAIRLKKSIRNVNIRDFDSLIAGKEMDVQMWKAILEIVKSLSDLLLRCLPDFWKLSKSFMDGKFQKSPAVLSANKRRRQGMDLRKVDQCEKMASGVIELYASFLSELFALSPVPNEIPDTPTIKYENPSFVPLHSDSVTTCYFLTRILNEMNECVNDINSINMASDASGTLSQLMDQARWRFLEVICQAWNADAKNFYLLEDWTLDQDNREITNFLRNFHIFHKYNSRSAYKIASQNYIPDNDNDKSSTIPENYLFKIKETFLNSLYAYLEGLVHLVFTEYTPLEPVVEREPTDIIHKSRIDPSQMDSRILLTISNLSNLKQLMIPRIVNQFETAYKCSMADDTQALNTVVDQLDGILFDDYIKRKTEIVRNIIINGILSNEIDWSNISKPGEVHSFVYEALLSLVLVHAQISDIAKPLINRALTALLESMAIDCLEAFQKVEKFSLGGMCQATLEIEFMNQTLSQYVTPQAQETLQIIYTTIEQLYDTTSGTDRLDSELSSVKQFLVDGRKNTSLQFLCFKKPK</sequence>
<evidence type="ECO:0000256" key="1">
    <source>
        <dbReference type="ARBA" id="ARBA00010578"/>
    </source>
</evidence>
<dbReference type="GO" id="GO:0006887">
    <property type="term" value="P:exocytosis"/>
    <property type="evidence" value="ECO:0007669"/>
    <property type="project" value="UniProtKB-KW"/>
</dbReference>
<comment type="caution">
    <text evidence="6">The sequence shown here is derived from an EMBL/GenBank/DDBJ whole genome shotgun (WGS) entry which is preliminary data.</text>
</comment>
<dbReference type="GO" id="GO:0000145">
    <property type="term" value="C:exocyst"/>
    <property type="evidence" value="ECO:0007669"/>
    <property type="project" value="UniProtKB-UniRule"/>
</dbReference>
<dbReference type="VEuPathDB" id="FungiDB:RhiirA1_499822"/>
<evidence type="ECO:0000256" key="4">
    <source>
        <dbReference type="RuleBase" id="RU365069"/>
    </source>
</evidence>
<reference evidence="6 7" key="1">
    <citation type="submission" date="2015-10" db="EMBL/GenBank/DDBJ databases">
        <title>Genome analyses suggest a sexual origin of heterokaryosis in a supposedly ancient asexual fungus.</title>
        <authorList>
            <person name="Ropars J."/>
            <person name="Sedzielewska K."/>
            <person name="Noel J."/>
            <person name="Charron P."/>
            <person name="Farinelli L."/>
            <person name="Marton T."/>
            <person name="Kruger M."/>
            <person name="Pelin A."/>
            <person name="Brachmann A."/>
            <person name="Corradi N."/>
        </authorList>
    </citation>
    <scope>NUCLEOTIDE SEQUENCE [LARGE SCALE GENOMIC DNA]</scope>
    <source>
        <strain evidence="6 7">A4</strain>
    </source>
</reference>
<keyword evidence="2 4" id="KW-0813">Transport</keyword>
<dbReference type="InterPro" id="IPR029175">
    <property type="entry name" value="EXOC2/Sec5"/>
</dbReference>
<protein>
    <recommendedName>
        <fullName evidence="4">Exocyst complex component SEC5</fullName>
    </recommendedName>
</protein>
<evidence type="ECO:0000259" key="5">
    <source>
        <dbReference type="Pfam" id="PF15469"/>
    </source>
</evidence>
<dbReference type="AlphaFoldDB" id="A0A2I1FZE5"/>
<accession>A0A2I1FZE5</accession>
<dbReference type="PANTHER" id="PTHR13043:SF1">
    <property type="entry name" value="EXOCYST COMPLEX COMPONENT 2"/>
    <property type="match status" value="1"/>
</dbReference>
<dbReference type="Proteomes" id="UP000234323">
    <property type="component" value="Unassembled WGS sequence"/>
</dbReference>
<evidence type="ECO:0000313" key="6">
    <source>
        <dbReference type="EMBL" id="PKY39726.1"/>
    </source>
</evidence>
<dbReference type="OrthoDB" id="26242at2759"/>
<keyword evidence="4" id="KW-0653">Protein transport</keyword>
<evidence type="ECO:0000256" key="2">
    <source>
        <dbReference type="ARBA" id="ARBA00022448"/>
    </source>
</evidence>